<accession>A0ABX7PTY8</accession>
<proteinExistence type="inferred from homology"/>
<dbReference type="EC" id="1.3.5.2" evidence="6 14"/>
<evidence type="ECO:0000256" key="10">
    <source>
        <dbReference type="ARBA" id="ARBA00022975"/>
    </source>
</evidence>
<gene>
    <name evidence="16" type="ORF">EM20IM_06010</name>
</gene>
<evidence type="ECO:0000259" key="15">
    <source>
        <dbReference type="Pfam" id="PF01180"/>
    </source>
</evidence>
<evidence type="ECO:0000256" key="14">
    <source>
        <dbReference type="NCBIfam" id="TIGR01036"/>
    </source>
</evidence>
<dbReference type="PIRSF" id="PIRSF000164">
    <property type="entry name" value="DHO_oxidase"/>
    <property type="match status" value="1"/>
</dbReference>
<evidence type="ECO:0000256" key="12">
    <source>
        <dbReference type="ARBA" id="ARBA00023136"/>
    </source>
</evidence>
<keyword evidence="12" id="KW-0472">Membrane</keyword>
<dbReference type="EMBL" id="CP065956">
    <property type="protein sequence ID" value="QSR86066.1"/>
    <property type="molecule type" value="Genomic_DNA"/>
</dbReference>
<evidence type="ECO:0000256" key="13">
    <source>
        <dbReference type="ARBA" id="ARBA00048639"/>
    </source>
</evidence>
<dbReference type="PROSITE" id="PS00912">
    <property type="entry name" value="DHODEHASE_2"/>
    <property type="match status" value="1"/>
</dbReference>
<dbReference type="SUPFAM" id="SSF51395">
    <property type="entry name" value="FMN-linked oxidoreductases"/>
    <property type="match status" value="1"/>
</dbReference>
<dbReference type="InterPro" id="IPR013785">
    <property type="entry name" value="Aldolase_TIM"/>
</dbReference>
<evidence type="ECO:0000256" key="7">
    <source>
        <dbReference type="ARBA" id="ARBA00018366"/>
    </source>
</evidence>
<evidence type="ECO:0000256" key="2">
    <source>
        <dbReference type="ARBA" id="ARBA00003125"/>
    </source>
</evidence>
<comment type="function">
    <text evidence="2">Catalyzes the conversion of dihydroorotate to orotate with quinone as electron acceptor.</text>
</comment>
<evidence type="ECO:0000256" key="8">
    <source>
        <dbReference type="ARBA" id="ARBA00022630"/>
    </source>
</evidence>
<keyword evidence="11 16" id="KW-0560">Oxidoreductase</keyword>
<comment type="cofactor">
    <cofactor evidence="1">
        <name>FMN</name>
        <dbReference type="ChEBI" id="CHEBI:58210"/>
    </cofactor>
</comment>
<dbReference type="PROSITE" id="PS00911">
    <property type="entry name" value="DHODEHASE_1"/>
    <property type="match status" value="1"/>
</dbReference>
<evidence type="ECO:0000256" key="5">
    <source>
        <dbReference type="ARBA" id="ARBA00005359"/>
    </source>
</evidence>
<dbReference type="InterPro" id="IPR005719">
    <property type="entry name" value="Dihydroorotate_DH_2"/>
</dbReference>
<dbReference type="InterPro" id="IPR001295">
    <property type="entry name" value="Dihydroorotate_DH_CS"/>
</dbReference>
<feature type="domain" description="Dihydroorotate dehydrogenase catalytic" evidence="15">
    <location>
        <begin position="50"/>
        <end position="334"/>
    </location>
</feature>
<dbReference type="InterPro" id="IPR012135">
    <property type="entry name" value="Dihydroorotate_DH_1_2"/>
</dbReference>
<evidence type="ECO:0000256" key="9">
    <source>
        <dbReference type="ARBA" id="ARBA00022643"/>
    </source>
</evidence>
<dbReference type="PANTHER" id="PTHR48109:SF4">
    <property type="entry name" value="DIHYDROOROTATE DEHYDROGENASE (QUINONE), MITOCHONDRIAL"/>
    <property type="match status" value="1"/>
</dbReference>
<dbReference type="GO" id="GO:0106430">
    <property type="term" value="F:dihydroorotate dehydrogenase (quinone) activity"/>
    <property type="evidence" value="ECO:0007669"/>
    <property type="project" value="UniProtKB-EC"/>
</dbReference>
<evidence type="ECO:0000256" key="4">
    <source>
        <dbReference type="ARBA" id="ARBA00005161"/>
    </source>
</evidence>
<dbReference type="CDD" id="cd04738">
    <property type="entry name" value="DHOD_2_like"/>
    <property type="match status" value="1"/>
</dbReference>
<reference evidence="16 17" key="1">
    <citation type="submission" date="2020-12" db="EMBL/GenBank/DDBJ databases">
        <authorList>
            <person name="Awala S.I."/>
            <person name="Gwak J.-H."/>
            <person name="Kim S.-J."/>
            <person name="Rhee S.-K."/>
        </authorList>
    </citation>
    <scope>NUCLEOTIDE SEQUENCE [LARGE SCALE GENOMIC DNA]</scope>
    <source>
        <strain evidence="16 17">IT5</strain>
    </source>
</reference>
<name>A0ABX7PTY8_9BACT</name>
<organism evidence="16 17">
    <name type="scientific">Candidatus Methylacidiphilum infernorum</name>
    <dbReference type="NCBI Taxonomy" id="511746"/>
    <lineage>
        <taxon>Bacteria</taxon>
        <taxon>Pseudomonadati</taxon>
        <taxon>Verrucomicrobiota</taxon>
        <taxon>Methylacidiphilae</taxon>
        <taxon>Methylacidiphilales</taxon>
        <taxon>Methylacidiphilaceae</taxon>
        <taxon>Methylacidiphilum (ex Ratnadevi et al. 2023)</taxon>
    </lineage>
</organism>
<dbReference type="Pfam" id="PF01180">
    <property type="entry name" value="DHO_dh"/>
    <property type="match status" value="1"/>
</dbReference>
<evidence type="ECO:0000313" key="17">
    <source>
        <dbReference type="Proteomes" id="UP000663088"/>
    </source>
</evidence>
<evidence type="ECO:0000256" key="11">
    <source>
        <dbReference type="ARBA" id="ARBA00023002"/>
    </source>
</evidence>
<keyword evidence="17" id="KW-1185">Reference proteome</keyword>
<protein>
    <recommendedName>
        <fullName evidence="7 14">Dihydroorotate dehydrogenase (quinone)</fullName>
        <ecNumber evidence="6 14">1.3.5.2</ecNumber>
    </recommendedName>
</protein>
<evidence type="ECO:0000256" key="1">
    <source>
        <dbReference type="ARBA" id="ARBA00001917"/>
    </source>
</evidence>
<dbReference type="NCBIfam" id="TIGR01036">
    <property type="entry name" value="pyrD_sub2"/>
    <property type="match status" value="1"/>
</dbReference>
<keyword evidence="9" id="KW-0288">FMN</keyword>
<keyword evidence="8" id="KW-0285">Flavoprotein</keyword>
<comment type="pathway">
    <text evidence="4">Pyrimidine metabolism; UMP biosynthesis via de novo pathway; orotate from (S)-dihydroorotate (quinone route): step 1/1.</text>
</comment>
<comment type="catalytic activity">
    <reaction evidence="13">
        <text>(S)-dihydroorotate + a quinone = orotate + a quinol</text>
        <dbReference type="Rhea" id="RHEA:30187"/>
        <dbReference type="ChEBI" id="CHEBI:24646"/>
        <dbReference type="ChEBI" id="CHEBI:30839"/>
        <dbReference type="ChEBI" id="CHEBI:30864"/>
        <dbReference type="ChEBI" id="CHEBI:132124"/>
        <dbReference type="EC" id="1.3.5.2"/>
    </reaction>
</comment>
<evidence type="ECO:0000256" key="6">
    <source>
        <dbReference type="ARBA" id="ARBA00012791"/>
    </source>
</evidence>
<dbReference type="InterPro" id="IPR005720">
    <property type="entry name" value="Dihydroorotate_DH_cat"/>
</dbReference>
<dbReference type="Proteomes" id="UP000663088">
    <property type="component" value="Chromosome"/>
</dbReference>
<dbReference type="NCBIfam" id="NF003652">
    <property type="entry name" value="PRK05286.2-5"/>
    <property type="match status" value="1"/>
</dbReference>
<dbReference type="InterPro" id="IPR050074">
    <property type="entry name" value="DHO_dehydrogenase"/>
</dbReference>
<comment type="subcellular location">
    <subcellularLocation>
        <location evidence="3">Membrane</location>
    </subcellularLocation>
</comment>
<comment type="similarity">
    <text evidence="5">Belongs to the dihydroorotate dehydrogenase family. Type 2 subfamily.</text>
</comment>
<keyword evidence="10" id="KW-0665">Pyrimidine biosynthesis</keyword>
<evidence type="ECO:0000256" key="3">
    <source>
        <dbReference type="ARBA" id="ARBA00004370"/>
    </source>
</evidence>
<dbReference type="Gene3D" id="3.20.20.70">
    <property type="entry name" value="Aldolase class I"/>
    <property type="match status" value="1"/>
</dbReference>
<dbReference type="PANTHER" id="PTHR48109">
    <property type="entry name" value="DIHYDROOROTATE DEHYDROGENASE (QUINONE), MITOCHONDRIAL-RELATED"/>
    <property type="match status" value="1"/>
</dbReference>
<sequence length="348" mass="38492">MIYKSFLRPILFSLEPEFAHNLCLGLISHPFYPFFHKLLASFQKDLPLLPKELWGMRFPNPVGLAAGFDKNGVGLRAWESFGFGFVEIGTVTPLPQEGNPAPRLCRLPKEGALWNSLGFPSQGAQRVAERLKKFFLSGRPKIPVGINIGKNRHTPLEESIEDYKKCFSYFKDLGDFFVVNVSSPNTPGLKSLQQKRFLELLFDRLNPLNSSPRKPLLVKIAPDIELKNLAGILEVLLRNESVGIVIANTLPAKGPGGKEGGLSGKPLRELSLGLIRFVKKETAGRLPIIGVGGIFSSKDAFEKMEAGADLIEIFTGFVYNGPSFPGILCRELERLRKTPQCSAIFLQG</sequence>
<evidence type="ECO:0000313" key="16">
    <source>
        <dbReference type="EMBL" id="QSR86066.1"/>
    </source>
</evidence>
<dbReference type="RefSeq" id="WP_206844220.1">
    <property type="nucleotide sequence ID" value="NZ_CP065956.1"/>
</dbReference>